<keyword evidence="3 5" id="KW-1133">Transmembrane helix</keyword>
<evidence type="ECO:0000256" key="2">
    <source>
        <dbReference type="ARBA" id="ARBA00022692"/>
    </source>
</evidence>
<evidence type="ECO:0000256" key="3">
    <source>
        <dbReference type="ARBA" id="ARBA00022989"/>
    </source>
</evidence>
<dbReference type="GO" id="GO:0016020">
    <property type="term" value="C:membrane"/>
    <property type="evidence" value="ECO:0007669"/>
    <property type="project" value="UniProtKB-SubCell"/>
</dbReference>
<feature type="transmembrane region" description="Helical" evidence="5">
    <location>
        <begin position="94"/>
        <end position="114"/>
    </location>
</feature>
<organism evidence="6 7">
    <name type="scientific">Mycobacterium kyorinense</name>
    <dbReference type="NCBI Taxonomy" id="487514"/>
    <lineage>
        <taxon>Bacteria</taxon>
        <taxon>Bacillati</taxon>
        <taxon>Actinomycetota</taxon>
        <taxon>Actinomycetes</taxon>
        <taxon>Mycobacteriales</taxon>
        <taxon>Mycobacteriaceae</taxon>
        <taxon>Mycobacterium</taxon>
    </lineage>
</organism>
<evidence type="ECO:0000313" key="7">
    <source>
        <dbReference type="Proteomes" id="UP000193487"/>
    </source>
</evidence>
<dbReference type="RefSeq" id="WP_045376290.1">
    <property type="nucleotide sequence ID" value="NZ_BBKA01000033.1"/>
</dbReference>
<dbReference type="EMBL" id="LQPE01000014">
    <property type="protein sequence ID" value="ORW10656.1"/>
    <property type="molecule type" value="Genomic_DNA"/>
</dbReference>
<comment type="caution">
    <text evidence="6">The sequence shown here is derived from an EMBL/GenBank/DDBJ whole genome shotgun (WGS) entry which is preliminary data.</text>
</comment>
<dbReference type="OrthoDB" id="9811373at2"/>
<dbReference type="Proteomes" id="UP000193487">
    <property type="component" value="Unassembled WGS sequence"/>
</dbReference>
<evidence type="ECO:0000313" key="6">
    <source>
        <dbReference type="EMBL" id="ORW10656.1"/>
    </source>
</evidence>
<comment type="subcellular location">
    <subcellularLocation>
        <location evidence="1">Membrane</location>
        <topology evidence="1">Multi-pass membrane protein</topology>
    </subcellularLocation>
</comment>
<dbReference type="AlphaFoldDB" id="A0A1X1YHR2"/>
<proteinExistence type="predicted"/>
<keyword evidence="7" id="KW-1185">Reference proteome</keyword>
<feature type="transmembrane region" description="Helical" evidence="5">
    <location>
        <begin position="46"/>
        <end position="65"/>
    </location>
</feature>
<gene>
    <name evidence="6" type="ORF">AWC14_19995</name>
</gene>
<sequence length="130" mass="13664">MSKTASRVAGIVISALLAVFLAFDCLTKILGVEASRKGTAELGFPVGQTAVIGWVLLACLVVFLIPRTAVLGAIGITAYLGGAVTANMRVEKPVATFVLSAVYVSVLLWIGLVLRRPELLRVLGLRGRAD</sequence>
<dbReference type="Pfam" id="PF13564">
    <property type="entry name" value="DoxX_2"/>
    <property type="match status" value="1"/>
</dbReference>
<dbReference type="InterPro" id="IPR032808">
    <property type="entry name" value="DoxX"/>
</dbReference>
<keyword evidence="2 5" id="KW-0812">Transmembrane</keyword>
<evidence type="ECO:0000256" key="1">
    <source>
        <dbReference type="ARBA" id="ARBA00004141"/>
    </source>
</evidence>
<reference evidence="6 7" key="1">
    <citation type="submission" date="2016-01" db="EMBL/GenBank/DDBJ databases">
        <title>The new phylogeny of the genus Mycobacterium.</title>
        <authorList>
            <person name="Tarcisio F."/>
            <person name="Conor M."/>
            <person name="Antonella G."/>
            <person name="Elisabetta G."/>
            <person name="Giulia F.S."/>
            <person name="Sara T."/>
            <person name="Anna F."/>
            <person name="Clotilde B."/>
            <person name="Roberto B."/>
            <person name="Veronica D.S."/>
            <person name="Fabio R."/>
            <person name="Monica P."/>
            <person name="Olivier J."/>
            <person name="Enrico T."/>
            <person name="Nicola S."/>
        </authorList>
    </citation>
    <scope>NUCLEOTIDE SEQUENCE [LARGE SCALE GENOMIC DNA]</scope>
    <source>
        <strain evidence="6 7">DSM 45166</strain>
    </source>
</reference>
<accession>A0A1X1YHR2</accession>
<protein>
    <recommendedName>
        <fullName evidence="8">DoxX family protein</fullName>
    </recommendedName>
</protein>
<evidence type="ECO:0000256" key="4">
    <source>
        <dbReference type="ARBA" id="ARBA00023136"/>
    </source>
</evidence>
<evidence type="ECO:0000256" key="5">
    <source>
        <dbReference type="SAM" id="Phobius"/>
    </source>
</evidence>
<feature type="transmembrane region" description="Helical" evidence="5">
    <location>
        <begin position="70"/>
        <end position="88"/>
    </location>
</feature>
<keyword evidence="4 5" id="KW-0472">Membrane</keyword>
<evidence type="ECO:0008006" key="8">
    <source>
        <dbReference type="Google" id="ProtNLM"/>
    </source>
</evidence>
<name>A0A1X1YHR2_9MYCO</name>